<dbReference type="GO" id="GO:0098831">
    <property type="term" value="C:presynaptic active zone cytoplasmic component"/>
    <property type="evidence" value="ECO:0007669"/>
    <property type="project" value="TreeGrafter"/>
</dbReference>
<dbReference type="InterPro" id="IPR000008">
    <property type="entry name" value="C2_dom"/>
</dbReference>
<keyword evidence="2" id="KW-0479">Metal-binding</keyword>
<dbReference type="GO" id="GO:0035249">
    <property type="term" value="P:synaptic transmission, glutamatergic"/>
    <property type="evidence" value="ECO:0007669"/>
    <property type="project" value="TreeGrafter"/>
</dbReference>
<dbReference type="GO" id="GO:0042734">
    <property type="term" value="C:presynaptic membrane"/>
    <property type="evidence" value="ECO:0007669"/>
    <property type="project" value="TreeGrafter"/>
</dbReference>
<feature type="domain" description="MHD2" evidence="5">
    <location>
        <begin position="190"/>
        <end position="368"/>
    </location>
</feature>
<dbReference type="GO" id="GO:0008270">
    <property type="term" value="F:zinc ion binding"/>
    <property type="evidence" value="ECO:0007669"/>
    <property type="project" value="UniProtKB-KW"/>
</dbReference>
<dbReference type="GO" id="GO:0005516">
    <property type="term" value="F:calmodulin binding"/>
    <property type="evidence" value="ECO:0007669"/>
    <property type="project" value="TreeGrafter"/>
</dbReference>
<proteinExistence type="predicted"/>
<dbReference type="Pfam" id="PF00168">
    <property type="entry name" value="C2"/>
    <property type="match status" value="1"/>
</dbReference>
<dbReference type="PROSITE" id="PS50004">
    <property type="entry name" value="C2"/>
    <property type="match status" value="1"/>
</dbReference>
<keyword evidence="2" id="KW-0863">Zinc-finger</keyword>
<evidence type="ECO:0000259" key="3">
    <source>
        <dbReference type="PROSITE" id="PS50004"/>
    </source>
</evidence>
<protein>
    <submittedName>
        <fullName evidence="7">C2 domain-containing protein</fullName>
    </submittedName>
</protein>
<dbReference type="PANTHER" id="PTHR10480">
    <property type="entry name" value="PROTEIN UNC-13 HOMOLOG"/>
    <property type="match status" value="1"/>
</dbReference>
<dbReference type="GO" id="GO:0016082">
    <property type="term" value="P:synaptic vesicle priming"/>
    <property type="evidence" value="ECO:0007669"/>
    <property type="project" value="TreeGrafter"/>
</dbReference>
<evidence type="ECO:0000259" key="5">
    <source>
        <dbReference type="PROSITE" id="PS51259"/>
    </source>
</evidence>
<dbReference type="InterPro" id="IPR027080">
    <property type="entry name" value="Unc-13"/>
</dbReference>
<feature type="domain" description="MHD1" evidence="4">
    <location>
        <begin position="1"/>
        <end position="87"/>
    </location>
</feature>
<dbReference type="PROSITE" id="PS51258">
    <property type="entry name" value="MHD1"/>
    <property type="match status" value="1"/>
</dbReference>
<dbReference type="FunFam" id="2.60.40.150:FF:000014">
    <property type="entry name" value="protein unc-13 homolog B"/>
    <property type="match status" value="1"/>
</dbReference>
<dbReference type="InterPro" id="IPR014772">
    <property type="entry name" value="Munc13_dom-2"/>
</dbReference>
<dbReference type="Gene3D" id="1.10.357.50">
    <property type="match status" value="1"/>
</dbReference>
<dbReference type="PANTHER" id="PTHR10480:SF12">
    <property type="entry name" value="UNC-13, ISOFORM E"/>
    <property type="match status" value="1"/>
</dbReference>
<evidence type="ECO:0000256" key="1">
    <source>
        <dbReference type="ARBA" id="ARBA00022737"/>
    </source>
</evidence>
<dbReference type="InterPro" id="IPR014770">
    <property type="entry name" value="Munc13_1"/>
</dbReference>
<dbReference type="SMART" id="SM00239">
    <property type="entry name" value="C2"/>
    <property type="match status" value="1"/>
</dbReference>
<dbReference type="GO" id="GO:0017075">
    <property type="term" value="F:syntaxin-1 binding"/>
    <property type="evidence" value="ECO:0007669"/>
    <property type="project" value="TreeGrafter"/>
</dbReference>
<dbReference type="Pfam" id="PF06292">
    <property type="entry name" value="MUN"/>
    <property type="match status" value="1"/>
</dbReference>
<dbReference type="InterPro" id="IPR010439">
    <property type="entry name" value="MUN_dom"/>
</dbReference>
<dbReference type="CDD" id="cd08395">
    <property type="entry name" value="C2C_Munc13"/>
    <property type="match status" value="1"/>
</dbReference>
<evidence type="ECO:0000259" key="4">
    <source>
        <dbReference type="PROSITE" id="PS51258"/>
    </source>
</evidence>
<dbReference type="OMA" id="RWQTASV"/>
<feature type="domain" description="C2" evidence="3">
    <location>
        <begin position="383"/>
        <end position="512"/>
    </location>
</feature>
<dbReference type="AlphaFoldDB" id="A0A1I8BG89"/>
<dbReference type="Proteomes" id="UP000095281">
    <property type="component" value="Unplaced"/>
</dbReference>
<dbReference type="GO" id="GO:0043195">
    <property type="term" value="C:terminal bouton"/>
    <property type="evidence" value="ECO:0007669"/>
    <property type="project" value="TreeGrafter"/>
</dbReference>
<dbReference type="GO" id="GO:0099525">
    <property type="term" value="P:presynaptic dense core vesicle exocytosis"/>
    <property type="evidence" value="ECO:0007669"/>
    <property type="project" value="TreeGrafter"/>
</dbReference>
<dbReference type="GO" id="GO:0061789">
    <property type="term" value="P:dense core granule priming"/>
    <property type="evidence" value="ECO:0007669"/>
    <property type="project" value="TreeGrafter"/>
</dbReference>
<name>A0A1I8BG89_MELHA</name>
<dbReference type="WBParaSite" id="MhA1_Contig228.frz3.fgene1">
    <property type="protein sequence ID" value="MhA1_Contig228.frz3.fgene1"/>
    <property type="gene ID" value="MhA1_Contig228.frz3.fgene1"/>
</dbReference>
<dbReference type="PROSITE" id="PS51259">
    <property type="entry name" value="MHD2"/>
    <property type="match status" value="1"/>
</dbReference>
<keyword evidence="2" id="KW-0862">Zinc</keyword>
<evidence type="ECO:0000313" key="7">
    <source>
        <dbReference type="WBParaSite" id="MhA1_Contig228.frz3.fgene1"/>
    </source>
</evidence>
<dbReference type="GO" id="GO:0016081">
    <property type="term" value="P:synaptic vesicle docking"/>
    <property type="evidence" value="ECO:0007669"/>
    <property type="project" value="TreeGrafter"/>
</dbReference>
<keyword evidence="6" id="KW-1185">Reference proteome</keyword>
<dbReference type="Gene3D" id="2.60.40.150">
    <property type="entry name" value="C2 domain"/>
    <property type="match status" value="1"/>
</dbReference>
<dbReference type="Gene3D" id="1.20.58.1100">
    <property type="match status" value="1"/>
</dbReference>
<dbReference type="GO" id="GO:0031594">
    <property type="term" value="C:neuromuscular junction"/>
    <property type="evidence" value="ECO:0007669"/>
    <property type="project" value="TreeGrafter"/>
</dbReference>
<dbReference type="GO" id="GO:0030672">
    <property type="term" value="C:synaptic vesicle membrane"/>
    <property type="evidence" value="ECO:0007669"/>
    <property type="project" value="TreeGrafter"/>
</dbReference>
<sequence>MDWLNENDEHSMDILRNAYNRDKTDNFPQTSEHTKFSNSVVDVFTQLNEALKVLKQMDCPNPEVCVDMMRRFATTLNKVLLAYSDMVQKDFSKYIESEKLACILMNNVQQLRVQLEKIYENMGGTQLDPDSNRVLNSLQKKLNTVLDRLSGQFVASLESGIQEQMSRLGVLLAKIKGPQQQRSQMGGEVDMVLEPLMNLLERSLQRYAQQCEKTVLKYILKELWRITIISMEKQVVLPPLGGSSTAPLLKHALPSANKIGGVTKLMLQHTTHLKETSGNTGGAGNVGLRGGMHSVKEMMDAARDNSERSLTPRQCGLLDVALDAIKECFHASGQGLKKSFFEKSPELQSLKYALSLYTQTTEQLIRTFISTQKQQDLPSQDQPVGEVSVQVDLFNHPHTGEQKITVKVIAANDLRWQISGSGTFKPFVEVHLVGPHLADKKRKMATKSQSNTWTPKFNETMHFFIGNEGEPEHYELMFQVKDYCFAREDRIVGVGVLQLSQVLEQGSYACWVQLGRRLYIDETGLILLRILSQRQNDEIAKEFVRLKTECRFETEGQGLANSASSQRLVGR</sequence>
<keyword evidence="1" id="KW-0677">Repeat</keyword>
<evidence type="ECO:0000313" key="6">
    <source>
        <dbReference type="Proteomes" id="UP000095281"/>
    </source>
</evidence>
<organism evidence="6 7">
    <name type="scientific">Meloidogyne hapla</name>
    <name type="common">Root-knot nematode worm</name>
    <dbReference type="NCBI Taxonomy" id="6305"/>
    <lineage>
        <taxon>Eukaryota</taxon>
        <taxon>Metazoa</taxon>
        <taxon>Ecdysozoa</taxon>
        <taxon>Nematoda</taxon>
        <taxon>Chromadorea</taxon>
        <taxon>Rhabditida</taxon>
        <taxon>Tylenchina</taxon>
        <taxon>Tylenchomorpha</taxon>
        <taxon>Tylenchoidea</taxon>
        <taxon>Meloidogynidae</taxon>
        <taxon>Meloidogyninae</taxon>
        <taxon>Meloidogyne</taxon>
    </lineage>
</organism>
<evidence type="ECO:0000256" key="2">
    <source>
        <dbReference type="ARBA" id="ARBA00022771"/>
    </source>
</evidence>
<dbReference type="InterPro" id="IPR035892">
    <property type="entry name" value="C2_domain_sf"/>
</dbReference>
<dbReference type="FunFam" id="1.10.357.50:FF:000001">
    <property type="entry name" value="Protein unc-13 homolog B"/>
    <property type="match status" value="1"/>
</dbReference>
<dbReference type="SUPFAM" id="SSF49562">
    <property type="entry name" value="C2 domain (Calcium/lipid-binding domain, CaLB)"/>
    <property type="match status" value="1"/>
</dbReference>
<reference evidence="7" key="1">
    <citation type="submission" date="2016-11" db="UniProtKB">
        <authorList>
            <consortium name="WormBaseParasite"/>
        </authorList>
    </citation>
    <scope>IDENTIFICATION</scope>
</reference>
<dbReference type="GO" id="GO:0019992">
    <property type="term" value="F:diacylglycerol binding"/>
    <property type="evidence" value="ECO:0007669"/>
    <property type="project" value="InterPro"/>
</dbReference>
<accession>A0A1I8BG89</accession>